<dbReference type="AlphaFoldDB" id="A0A2X0MMZ7"/>
<protein>
    <submittedName>
        <fullName evidence="1">BQ5605_C026g10250 protein</fullName>
    </submittedName>
</protein>
<reference evidence="1 2" key="1">
    <citation type="submission" date="2016-11" db="EMBL/GenBank/DDBJ databases">
        <authorList>
            <person name="Jaros S."/>
            <person name="Januszkiewicz K."/>
            <person name="Wedrychowicz H."/>
        </authorList>
    </citation>
    <scope>NUCLEOTIDE SEQUENCE [LARGE SCALE GENOMIC DNA]</scope>
</reference>
<proteinExistence type="predicted"/>
<dbReference type="Proteomes" id="UP000249464">
    <property type="component" value="Unassembled WGS sequence"/>
</dbReference>
<dbReference type="EMBL" id="FQNC01000088">
    <property type="protein sequence ID" value="SGZ28011.1"/>
    <property type="molecule type" value="Genomic_DNA"/>
</dbReference>
<accession>A0A2X0MMZ7</accession>
<gene>
    <name evidence="1" type="primary">BQ5605_C026g10250</name>
    <name evidence="1" type="ORF">BQ5605_C026G10250</name>
</gene>
<keyword evidence="2" id="KW-1185">Reference proteome</keyword>
<evidence type="ECO:0000313" key="1">
    <source>
        <dbReference type="EMBL" id="SGZ28011.1"/>
    </source>
</evidence>
<name>A0A2X0MMZ7_9BASI</name>
<sequence>MRLRLGFRGSFVAELYPPARLLYQLMPFVRTEPTTPAVIPIEAVNKLVGAYYSTKDPRMYVFEDIFDNDGSTMVRVFEC</sequence>
<organism evidence="1 2">
    <name type="scientific">Microbotryum silenes-dioicae</name>
    <dbReference type="NCBI Taxonomy" id="796604"/>
    <lineage>
        <taxon>Eukaryota</taxon>
        <taxon>Fungi</taxon>
        <taxon>Dikarya</taxon>
        <taxon>Basidiomycota</taxon>
        <taxon>Pucciniomycotina</taxon>
        <taxon>Microbotryomycetes</taxon>
        <taxon>Microbotryales</taxon>
        <taxon>Microbotryaceae</taxon>
        <taxon>Microbotryum</taxon>
    </lineage>
</organism>
<evidence type="ECO:0000313" key="2">
    <source>
        <dbReference type="Proteomes" id="UP000249464"/>
    </source>
</evidence>